<organism evidence="2 3">
    <name type="scientific">Desulfatitalea alkaliphila</name>
    <dbReference type="NCBI Taxonomy" id="2929485"/>
    <lineage>
        <taxon>Bacteria</taxon>
        <taxon>Pseudomonadati</taxon>
        <taxon>Thermodesulfobacteriota</taxon>
        <taxon>Desulfobacteria</taxon>
        <taxon>Desulfobacterales</taxon>
        <taxon>Desulfosarcinaceae</taxon>
        <taxon>Desulfatitalea</taxon>
    </lineage>
</organism>
<dbReference type="RefSeq" id="WP_246913360.1">
    <property type="nucleotide sequence ID" value="NZ_JALJRB010000027.1"/>
</dbReference>
<dbReference type="AlphaFoldDB" id="A0AA41R3H6"/>
<keyword evidence="1" id="KW-0732">Signal</keyword>
<gene>
    <name evidence="2" type="ORF">MRX98_18140</name>
</gene>
<protein>
    <recommendedName>
        <fullName evidence="4">Outer membrane protein beta-barrel domain-containing protein</fullName>
    </recommendedName>
</protein>
<keyword evidence="3" id="KW-1185">Reference proteome</keyword>
<comment type="caution">
    <text evidence="2">The sequence shown here is derived from an EMBL/GenBank/DDBJ whole genome shotgun (WGS) entry which is preliminary data.</text>
</comment>
<sequence>MTRVLSITLATLVLLLAGMASAGEWDVGLTAGAKSINAHVNHKTYLHNGYFRIGGSGVYMDDDPEKYKWGSLDFTVGSDTLVPGLNVDVGLRGLVGSAEDRRHSGDFGAVAFTGGAEYYFPPRMMPIPLELFSRLTWAPSPLCFMDGDQFLEVTAGVGIRIMSMASIRLSYTAHRLDFDSGPGSWDLKDDAFRVGIVMRF</sequence>
<feature type="signal peptide" evidence="1">
    <location>
        <begin position="1"/>
        <end position="22"/>
    </location>
</feature>
<dbReference type="EMBL" id="JALJRB010000027">
    <property type="protein sequence ID" value="MCJ8502502.1"/>
    <property type="molecule type" value="Genomic_DNA"/>
</dbReference>
<evidence type="ECO:0000313" key="3">
    <source>
        <dbReference type="Proteomes" id="UP001165427"/>
    </source>
</evidence>
<evidence type="ECO:0000313" key="2">
    <source>
        <dbReference type="EMBL" id="MCJ8502502.1"/>
    </source>
</evidence>
<name>A0AA41R3H6_9BACT</name>
<evidence type="ECO:0000256" key="1">
    <source>
        <dbReference type="SAM" id="SignalP"/>
    </source>
</evidence>
<dbReference type="Proteomes" id="UP001165427">
    <property type="component" value="Unassembled WGS sequence"/>
</dbReference>
<evidence type="ECO:0008006" key="4">
    <source>
        <dbReference type="Google" id="ProtNLM"/>
    </source>
</evidence>
<accession>A0AA41R3H6</accession>
<reference evidence="2" key="1">
    <citation type="submission" date="2022-04" db="EMBL/GenBank/DDBJ databases">
        <title>Desulfatitalea alkaliphila sp. nov., a novel anaerobic sulfate-reducing bacterium isolated from terrestrial mud volcano, Taman Peninsula, Russia.</title>
        <authorList>
            <person name="Khomyakova M.A."/>
            <person name="Merkel A.Y."/>
            <person name="Slobodkin A.I."/>
        </authorList>
    </citation>
    <scope>NUCLEOTIDE SEQUENCE</scope>
    <source>
        <strain evidence="2">M08but</strain>
    </source>
</reference>
<proteinExistence type="predicted"/>
<feature type="chain" id="PRO_5041203327" description="Outer membrane protein beta-barrel domain-containing protein" evidence="1">
    <location>
        <begin position="23"/>
        <end position="200"/>
    </location>
</feature>